<organism evidence="2">
    <name type="scientific">Mytilinidion resinicola</name>
    <dbReference type="NCBI Taxonomy" id="574789"/>
    <lineage>
        <taxon>Eukaryota</taxon>
        <taxon>Fungi</taxon>
        <taxon>Dikarya</taxon>
        <taxon>Ascomycota</taxon>
        <taxon>Pezizomycotina</taxon>
        <taxon>Dothideomycetes</taxon>
        <taxon>Pleosporomycetidae</taxon>
        <taxon>Mytilinidiales</taxon>
        <taxon>Mytilinidiaceae</taxon>
        <taxon>Mytilinidion</taxon>
    </lineage>
</organism>
<evidence type="ECO:0000313" key="3">
    <source>
        <dbReference type="Proteomes" id="UP000504636"/>
    </source>
</evidence>
<accession>A0A6A6YCT0</accession>
<evidence type="ECO:0000313" key="2">
    <source>
        <dbReference type="EMBL" id="KAF2806323.1"/>
    </source>
</evidence>
<evidence type="ECO:0000256" key="1">
    <source>
        <dbReference type="SAM" id="MobiDB-lite"/>
    </source>
</evidence>
<feature type="compositionally biased region" description="Basic and acidic residues" evidence="1">
    <location>
        <begin position="1"/>
        <end position="21"/>
    </location>
</feature>
<keyword evidence="3" id="KW-1185">Reference proteome</keyword>
<dbReference type="GeneID" id="54463144"/>
<feature type="region of interest" description="Disordered" evidence="1">
    <location>
        <begin position="1"/>
        <end position="75"/>
    </location>
</feature>
<dbReference type="Proteomes" id="UP000504636">
    <property type="component" value="Unplaced"/>
</dbReference>
<name>A0A6A6YCT0_9PEZI</name>
<protein>
    <submittedName>
        <fullName evidence="2 4">Uncharacterized protein</fullName>
    </submittedName>
</protein>
<dbReference type="OrthoDB" id="3738511at2759"/>
<reference evidence="2 4" key="1">
    <citation type="journal article" date="2020" name="Stud. Mycol.">
        <title>101 Dothideomycetes genomes: a test case for predicting lifestyles and emergence of pathogens.</title>
        <authorList>
            <person name="Haridas S."/>
            <person name="Albert R."/>
            <person name="Binder M."/>
            <person name="Bloem J."/>
            <person name="Labutti K."/>
            <person name="Salamov A."/>
            <person name="Andreopoulos B."/>
            <person name="Baker S."/>
            <person name="Barry K."/>
            <person name="Bills G."/>
            <person name="Bluhm B."/>
            <person name="Cannon C."/>
            <person name="Castanera R."/>
            <person name="Culley D."/>
            <person name="Daum C."/>
            <person name="Ezra D."/>
            <person name="Gonzalez J."/>
            <person name="Henrissat B."/>
            <person name="Kuo A."/>
            <person name="Liang C."/>
            <person name="Lipzen A."/>
            <person name="Lutzoni F."/>
            <person name="Magnuson J."/>
            <person name="Mondo S."/>
            <person name="Nolan M."/>
            <person name="Ohm R."/>
            <person name="Pangilinan J."/>
            <person name="Park H.-J."/>
            <person name="Ramirez L."/>
            <person name="Alfaro M."/>
            <person name="Sun H."/>
            <person name="Tritt A."/>
            <person name="Yoshinaga Y."/>
            <person name="Zwiers L.-H."/>
            <person name="Turgeon B."/>
            <person name="Goodwin S."/>
            <person name="Spatafora J."/>
            <person name="Crous P."/>
            <person name="Grigoriev I."/>
        </authorList>
    </citation>
    <scope>NUCLEOTIDE SEQUENCE</scope>
    <source>
        <strain evidence="2 4">CBS 304.34</strain>
    </source>
</reference>
<reference evidence="4" key="3">
    <citation type="submission" date="2025-04" db="UniProtKB">
        <authorList>
            <consortium name="RefSeq"/>
        </authorList>
    </citation>
    <scope>IDENTIFICATION</scope>
    <source>
        <strain evidence="4">CBS 304.34</strain>
    </source>
</reference>
<feature type="compositionally biased region" description="Polar residues" evidence="1">
    <location>
        <begin position="41"/>
        <end position="60"/>
    </location>
</feature>
<gene>
    <name evidence="2 4" type="ORF">BDZ99DRAFT_479591</name>
</gene>
<evidence type="ECO:0000313" key="4">
    <source>
        <dbReference type="RefSeq" id="XP_033573287.1"/>
    </source>
</evidence>
<dbReference type="RefSeq" id="XP_033573287.1">
    <property type="nucleotide sequence ID" value="XM_033722251.1"/>
</dbReference>
<reference evidence="4" key="2">
    <citation type="submission" date="2020-04" db="EMBL/GenBank/DDBJ databases">
        <authorList>
            <consortium name="NCBI Genome Project"/>
        </authorList>
    </citation>
    <scope>NUCLEOTIDE SEQUENCE</scope>
    <source>
        <strain evidence="4">CBS 304.34</strain>
    </source>
</reference>
<dbReference type="AlphaFoldDB" id="A0A6A6YCT0"/>
<feature type="compositionally biased region" description="Basic and acidic residues" evidence="1">
    <location>
        <begin position="64"/>
        <end position="75"/>
    </location>
</feature>
<sequence>MNSTSEKRKTQIDFDRLKLDPPLESGVLGKATKGLTGGYNSGNRANTKQGSLKTRKSSLSAEGMTERRDTQSGTLTRKDSFSSLALVKSFIGSSVEDKLHEGCYVVFEYMAYSLYYVAGNPCLDKIRLAAIVGQQAKNAASCTHTAAPNLDILGH</sequence>
<proteinExistence type="predicted"/>
<dbReference type="EMBL" id="MU003707">
    <property type="protein sequence ID" value="KAF2806323.1"/>
    <property type="molecule type" value="Genomic_DNA"/>
</dbReference>